<dbReference type="RefSeq" id="WP_204037768.1">
    <property type="nucleotide sequence ID" value="NZ_BOPC01000099.1"/>
</dbReference>
<feature type="domain" description="Zinc finger CGNR" evidence="1">
    <location>
        <begin position="157"/>
        <end position="197"/>
    </location>
</feature>
<sequence length="201" mass="22180">MSGQLTLALAGTIRHDGNGGVTDDLADAPGLARWLREQAEPLRHYDHDLAPPADLPDEQIRLDVVALRRAVRTLLARAVAPAPPSRADHSSLLTPADAVRHLNDAAGRLPTSPRLRWPDDAAPALTRHSAPAELRIRLTAALARAAVDFLASPARERLRACPAPRCVRYFLQENARQQWCKPSCGNRARVARHYHRHQAER</sequence>
<dbReference type="SUPFAM" id="SSF160904">
    <property type="entry name" value="Jann2411-like"/>
    <property type="match status" value="1"/>
</dbReference>
<name>A0ABQ4JI98_9ACTN</name>
<keyword evidence="3" id="KW-1185">Reference proteome</keyword>
<dbReference type="PANTHER" id="PTHR35525">
    <property type="entry name" value="BLL6575 PROTEIN"/>
    <property type="match status" value="1"/>
</dbReference>
<proteinExistence type="predicted"/>
<evidence type="ECO:0000313" key="2">
    <source>
        <dbReference type="EMBL" id="GIJ30156.1"/>
    </source>
</evidence>
<dbReference type="EMBL" id="BOPC01000099">
    <property type="protein sequence ID" value="GIJ30156.1"/>
    <property type="molecule type" value="Genomic_DNA"/>
</dbReference>
<dbReference type="Pfam" id="PF07336">
    <property type="entry name" value="ABATE"/>
    <property type="match status" value="1"/>
</dbReference>
<dbReference type="Gene3D" id="1.10.3300.10">
    <property type="entry name" value="Jann2411-like domain"/>
    <property type="match status" value="1"/>
</dbReference>
<dbReference type="InterPro" id="IPR021005">
    <property type="entry name" value="Znf_CGNR"/>
</dbReference>
<comment type="caution">
    <text evidence="2">The sequence shown here is derived from an EMBL/GenBank/DDBJ whole genome shotgun (WGS) entry which is preliminary data.</text>
</comment>
<reference evidence="2 3" key="1">
    <citation type="submission" date="2021-01" db="EMBL/GenBank/DDBJ databases">
        <title>Whole genome shotgun sequence of Verrucosispora qiuiae NBRC 106684.</title>
        <authorList>
            <person name="Komaki H."/>
            <person name="Tamura T."/>
        </authorList>
    </citation>
    <scope>NUCLEOTIDE SEQUENCE [LARGE SCALE GENOMIC DNA]</scope>
    <source>
        <strain evidence="2 3">NBRC 106684</strain>
    </source>
</reference>
<dbReference type="InterPro" id="IPR023286">
    <property type="entry name" value="ABATE_dom_sf"/>
</dbReference>
<dbReference type="InterPro" id="IPR010852">
    <property type="entry name" value="ABATE"/>
</dbReference>
<accession>A0ABQ4JI98</accession>
<evidence type="ECO:0000259" key="1">
    <source>
        <dbReference type="Pfam" id="PF11706"/>
    </source>
</evidence>
<dbReference type="Pfam" id="PF11706">
    <property type="entry name" value="zf-CGNR"/>
    <property type="match status" value="1"/>
</dbReference>
<dbReference type="Proteomes" id="UP000653076">
    <property type="component" value="Unassembled WGS sequence"/>
</dbReference>
<organism evidence="2 3">
    <name type="scientific">Micromonospora qiuiae</name>
    <dbReference type="NCBI Taxonomy" id="502268"/>
    <lineage>
        <taxon>Bacteria</taxon>
        <taxon>Bacillati</taxon>
        <taxon>Actinomycetota</taxon>
        <taxon>Actinomycetes</taxon>
        <taxon>Micromonosporales</taxon>
        <taxon>Micromonosporaceae</taxon>
        <taxon>Micromonospora</taxon>
    </lineage>
</organism>
<evidence type="ECO:0000313" key="3">
    <source>
        <dbReference type="Proteomes" id="UP000653076"/>
    </source>
</evidence>
<gene>
    <name evidence="2" type="ORF">Vqi01_53180</name>
</gene>
<protein>
    <recommendedName>
        <fullName evidence="1">Zinc finger CGNR domain-containing protein</fullName>
    </recommendedName>
</protein>
<dbReference type="PANTHER" id="PTHR35525:SF3">
    <property type="entry name" value="BLL6575 PROTEIN"/>
    <property type="match status" value="1"/>
</dbReference>